<gene>
    <name evidence="2" type="primary">Cin1L2</name>
    <name evidence="3" type="ORF">EG328_004278</name>
</gene>
<accession>G5CJT0</accession>
<dbReference type="OrthoDB" id="3932902at2759"/>
<organism evidence="2">
    <name type="scientific">Venturia inaequalis</name>
    <name type="common">Apple scab fungus</name>
    <dbReference type="NCBI Taxonomy" id="5025"/>
    <lineage>
        <taxon>Eukaryota</taxon>
        <taxon>Fungi</taxon>
        <taxon>Dikarya</taxon>
        <taxon>Ascomycota</taxon>
        <taxon>Pezizomycotina</taxon>
        <taxon>Dothideomycetes</taxon>
        <taxon>Pleosporomycetidae</taxon>
        <taxon>Venturiales</taxon>
        <taxon>Venturiaceae</taxon>
        <taxon>Venturia</taxon>
    </lineage>
</organism>
<feature type="chain" id="PRO_5036439042" evidence="1">
    <location>
        <begin position="20"/>
        <end position="106"/>
    </location>
</feature>
<reference evidence="2" key="1">
    <citation type="journal article" date="2012" name="Biochim. Biophys. Acta">
        <title>Structure, dynamics and domain organization of the repeat protein Cin1 from the apple scab fungus.</title>
        <authorList>
            <person name="Mesarich C.H."/>
            <person name="Schmitz M."/>
            <person name="Tremouilhac P."/>
            <person name="McGillivray D.J."/>
            <person name="Templeton M.D."/>
            <person name="Dingley A.J."/>
        </authorList>
    </citation>
    <scope>NUCLEOTIDE SEQUENCE</scope>
    <source>
        <strain evidence="2">MNH 120</strain>
    </source>
</reference>
<sequence>MRFAAIISMAFATFSMTSAMALPNEATFEVSKDDPKKTDKLPVGTGAQGVGAVNGDLHHVKTSYCKALTDAKKRSPCLKALEACEKERTENKEEACQNKVKKNYHN</sequence>
<protein>
    <submittedName>
        <fullName evidence="2">Cellophane-induced protein 1-like 2</fullName>
    </submittedName>
</protein>
<reference evidence="3 4" key="2">
    <citation type="submission" date="2018-12" db="EMBL/GenBank/DDBJ databases">
        <title>Venturia inaequalis Genome Resource.</title>
        <authorList>
            <person name="Lichtner F.J."/>
        </authorList>
    </citation>
    <scope>NUCLEOTIDE SEQUENCE [LARGE SCALE GENOMIC DNA]</scope>
    <source>
        <strain evidence="3 4">120213</strain>
    </source>
</reference>
<feature type="signal peptide" evidence="1">
    <location>
        <begin position="1"/>
        <end position="19"/>
    </location>
</feature>
<dbReference type="AlphaFoldDB" id="G5CJT0"/>
<dbReference type="Proteomes" id="UP000447873">
    <property type="component" value="Unassembled WGS sequence"/>
</dbReference>
<evidence type="ECO:0000313" key="2">
    <source>
        <dbReference type="EMBL" id="AEP83815.1"/>
    </source>
</evidence>
<evidence type="ECO:0000313" key="4">
    <source>
        <dbReference type="Proteomes" id="UP000447873"/>
    </source>
</evidence>
<proteinExistence type="predicted"/>
<evidence type="ECO:0000256" key="1">
    <source>
        <dbReference type="SAM" id="SignalP"/>
    </source>
</evidence>
<dbReference type="EMBL" id="JN159973">
    <property type="protein sequence ID" value="AEP83815.1"/>
    <property type="molecule type" value="Genomic_DNA"/>
</dbReference>
<keyword evidence="1" id="KW-0732">Signal</keyword>
<dbReference type="EMBL" id="WNWS01000237">
    <property type="protein sequence ID" value="KAE9973667.1"/>
    <property type="molecule type" value="Genomic_DNA"/>
</dbReference>
<evidence type="ECO:0000313" key="3">
    <source>
        <dbReference type="EMBL" id="KAE9973667.1"/>
    </source>
</evidence>
<name>G5CJT0_VENIN</name>